<dbReference type="SMART" id="SM00906">
    <property type="entry name" value="Fungal_trans"/>
    <property type="match status" value="1"/>
</dbReference>
<reference evidence="7" key="1">
    <citation type="submission" date="2022-10" db="EMBL/GenBank/DDBJ databases">
        <authorList>
            <person name="Byrne P K."/>
        </authorList>
    </citation>
    <scope>NUCLEOTIDE SEQUENCE</scope>
    <source>
        <strain evidence="7">IFO1815</strain>
    </source>
</reference>
<dbReference type="GeneID" id="80921568"/>
<sequence length="688" mass="79198">MNKKKAVRRNKAIKACLNCRRKKQKCDQARPQCYQCRIRKTECVYLGEKADKNSISIPNSILDTTPFDINHVGSKDNSCKSEEANPLVGTKFIFQKEDKWLACGVTSMRTIFHLHCNSKINGYFTTPWKKLKQERNIWKAKNNYSSQFDWSLLGEPNILRNGESLIDAVCRVLPSYEEVEMHLQKYFSDTMHKTFEIVDPKKIMQDFRSYFIKGFLDESTGYHSISTFVPADTKNFYRVVVILEILRISFYVDIPKELDFFSRYLTSSASEKAFNLEKLQCVMLKACYLDFTASTGGDFSRMNMLIQMACSIAINLGLHTDIEVPLCSNEKFYIENLWWWVLYMDIQVSFNIGVPLQISDISSSRLTSSSNRNRQDRLFNNSILMLRKVMEKIYDKNSAPNIKLLILEIKDFISSNFHPLPFYMTPANYTFMESLEIHTLLYLLTTILDLSNLQRYYFHENSPETFNTTIQISFTSLYISITVLKSYFKMDISAPGHKAVMNSKKLPPHLQLGAWATYHLLGRVIYETYGLLFSTLQGSATASSPQELHVCDFSIGSLNISGDYFVSLKAVSQMLNSIFDMLYSSDCKELLIVLKRSYCFLVILSLEKISRAILRNGIMAKEVAEFQESKGEDKDESVQQDDKEESATIKASDQATGLFWDQYDASISAWVDNDLEPSLSEWFGNFIE</sequence>
<proteinExistence type="predicted"/>
<evidence type="ECO:0000256" key="2">
    <source>
        <dbReference type="ARBA" id="ARBA00022723"/>
    </source>
</evidence>
<dbReference type="SUPFAM" id="SSF57701">
    <property type="entry name" value="Zn2/Cys6 DNA-binding domain"/>
    <property type="match status" value="1"/>
</dbReference>
<dbReference type="SMART" id="SM00066">
    <property type="entry name" value="GAL4"/>
    <property type="match status" value="1"/>
</dbReference>
<evidence type="ECO:0000256" key="5">
    <source>
        <dbReference type="SAM" id="MobiDB-lite"/>
    </source>
</evidence>
<dbReference type="Gene3D" id="4.10.240.10">
    <property type="entry name" value="Zn(2)-C6 fungal-type DNA-binding domain"/>
    <property type="match status" value="1"/>
</dbReference>
<protein>
    <recommendedName>
        <fullName evidence="6">Zn(2)-C6 fungal-type domain-containing protein</fullName>
    </recommendedName>
</protein>
<gene>
    <name evidence="7" type="primary">SMKI15G5120</name>
    <name evidence="7" type="ORF">SMKI_15G5120</name>
</gene>
<keyword evidence="3" id="KW-0862">Zinc</keyword>
<dbReference type="GO" id="GO:0005634">
    <property type="term" value="C:nucleus"/>
    <property type="evidence" value="ECO:0007669"/>
    <property type="project" value="UniProtKB-SubCell"/>
</dbReference>
<dbReference type="CDD" id="cd12148">
    <property type="entry name" value="fungal_TF_MHR"/>
    <property type="match status" value="1"/>
</dbReference>
<keyword evidence="4" id="KW-0539">Nucleus</keyword>
<dbReference type="Pfam" id="PF00172">
    <property type="entry name" value="Zn_clus"/>
    <property type="match status" value="1"/>
</dbReference>
<evidence type="ECO:0000256" key="3">
    <source>
        <dbReference type="ARBA" id="ARBA00022833"/>
    </source>
</evidence>
<dbReference type="PANTHER" id="PTHR31405:SF8">
    <property type="entry name" value="TRANSCRIPTION FACTOR PDR8-RELATED"/>
    <property type="match status" value="1"/>
</dbReference>
<dbReference type="GO" id="GO:0008270">
    <property type="term" value="F:zinc ion binding"/>
    <property type="evidence" value="ECO:0007669"/>
    <property type="project" value="InterPro"/>
</dbReference>
<evidence type="ECO:0000256" key="4">
    <source>
        <dbReference type="ARBA" id="ARBA00023242"/>
    </source>
</evidence>
<dbReference type="EMBL" id="OX365771">
    <property type="protein sequence ID" value="CAI4036661.1"/>
    <property type="molecule type" value="Genomic_DNA"/>
</dbReference>
<dbReference type="InterPro" id="IPR036864">
    <property type="entry name" value="Zn2-C6_fun-type_DNA-bd_sf"/>
</dbReference>
<dbReference type="GO" id="GO:0006351">
    <property type="term" value="P:DNA-templated transcription"/>
    <property type="evidence" value="ECO:0007669"/>
    <property type="project" value="InterPro"/>
</dbReference>
<keyword evidence="8" id="KW-1185">Reference proteome</keyword>
<dbReference type="GO" id="GO:0003677">
    <property type="term" value="F:DNA binding"/>
    <property type="evidence" value="ECO:0007669"/>
    <property type="project" value="InterPro"/>
</dbReference>
<name>A0AA35NDH3_SACMI</name>
<dbReference type="InterPro" id="IPR052693">
    <property type="entry name" value="Yeast_MDR_Regulatory"/>
</dbReference>
<keyword evidence="2" id="KW-0479">Metal-binding</keyword>
<dbReference type="PANTHER" id="PTHR31405">
    <property type="entry name" value="TRANSCRIPTION FACTOR PDR8-RELATED"/>
    <property type="match status" value="1"/>
</dbReference>
<dbReference type="GO" id="GO:0000981">
    <property type="term" value="F:DNA-binding transcription factor activity, RNA polymerase II-specific"/>
    <property type="evidence" value="ECO:0007669"/>
    <property type="project" value="InterPro"/>
</dbReference>
<dbReference type="RefSeq" id="XP_056079779.1">
    <property type="nucleotide sequence ID" value="XM_056226018.1"/>
</dbReference>
<dbReference type="PROSITE" id="PS50048">
    <property type="entry name" value="ZN2_CY6_FUNGAL_2"/>
    <property type="match status" value="1"/>
</dbReference>
<dbReference type="Pfam" id="PF04082">
    <property type="entry name" value="Fungal_trans"/>
    <property type="match status" value="1"/>
</dbReference>
<dbReference type="PROSITE" id="PS00463">
    <property type="entry name" value="ZN2_CY6_FUNGAL_1"/>
    <property type="match status" value="1"/>
</dbReference>
<evidence type="ECO:0000313" key="8">
    <source>
        <dbReference type="Proteomes" id="UP001161438"/>
    </source>
</evidence>
<feature type="domain" description="Zn(2)-C6 fungal-type" evidence="6">
    <location>
        <begin position="15"/>
        <end position="45"/>
    </location>
</feature>
<accession>A0AA35NDH3</accession>
<evidence type="ECO:0000256" key="1">
    <source>
        <dbReference type="ARBA" id="ARBA00004123"/>
    </source>
</evidence>
<dbReference type="InterPro" id="IPR007219">
    <property type="entry name" value="XnlR_reg_dom"/>
</dbReference>
<dbReference type="Proteomes" id="UP001161438">
    <property type="component" value="Chromosome 15"/>
</dbReference>
<dbReference type="InterPro" id="IPR001138">
    <property type="entry name" value="Zn2Cys6_DnaBD"/>
</dbReference>
<organism evidence="7 8">
    <name type="scientific">Saccharomyces mikatae IFO 1815</name>
    <dbReference type="NCBI Taxonomy" id="226126"/>
    <lineage>
        <taxon>Eukaryota</taxon>
        <taxon>Fungi</taxon>
        <taxon>Dikarya</taxon>
        <taxon>Ascomycota</taxon>
        <taxon>Saccharomycotina</taxon>
        <taxon>Saccharomycetes</taxon>
        <taxon>Saccharomycetales</taxon>
        <taxon>Saccharomycetaceae</taxon>
        <taxon>Saccharomyces</taxon>
    </lineage>
</organism>
<evidence type="ECO:0000313" key="7">
    <source>
        <dbReference type="EMBL" id="CAI4036661.1"/>
    </source>
</evidence>
<dbReference type="CDD" id="cd00067">
    <property type="entry name" value="GAL4"/>
    <property type="match status" value="1"/>
</dbReference>
<evidence type="ECO:0000259" key="6">
    <source>
        <dbReference type="PROSITE" id="PS50048"/>
    </source>
</evidence>
<dbReference type="AlphaFoldDB" id="A0AA35NDH3"/>
<feature type="region of interest" description="Disordered" evidence="5">
    <location>
        <begin position="629"/>
        <end position="650"/>
    </location>
</feature>
<comment type="subcellular location">
    <subcellularLocation>
        <location evidence="1">Nucleus</location>
    </subcellularLocation>
</comment>
<feature type="compositionally biased region" description="Basic and acidic residues" evidence="5">
    <location>
        <begin position="629"/>
        <end position="647"/>
    </location>
</feature>